<dbReference type="eggNOG" id="arCOG00618">
    <property type="taxonomic scope" value="Archaea"/>
</dbReference>
<sequence>MLIIPSIDLEGGKAVKRVKGERGKYVFVGDPVELAKRFSKAPLVHIVDLDGAETGAPANLNVVSLISQIVEGSCEIGGGLRSRDSVKKALSVCDYAVVSTLPFTDRRLFGELAEEFAGRLVVSVDVLNGFVMGDGWRRPLVELKRAVEELSSYDLAAIIYTAIEVEGTGLGPLAASAELLKSVAKRVYYAGGISNCGHLEAVKRAGFDGAIIGYALHRGALDCLGDLSVSDSYYF</sequence>
<evidence type="ECO:0000256" key="9">
    <source>
        <dbReference type="ARBA" id="ARBA00023102"/>
    </source>
</evidence>
<organism evidence="12 13">
    <name type="scientific">Thermoproteus tenax (strain ATCC 35583 / DSM 2078 / JCM 9277 / NBRC 100435 / Kra 1)</name>
    <dbReference type="NCBI Taxonomy" id="768679"/>
    <lineage>
        <taxon>Archaea</taxon>
        <taxon>Thermoproteota</taxon>
        <taxon>Thermoprotei</taxon>
        <taxon>Thermoproteales</taxon>
        <taxon>Thermoproteaceae</taxon>
        <taxon>Thermoproteus</taxon>
    </lineage>
</organism>
<dbReference type="PANTHER" id="PTHR43090:SF2">
    <property type="entry name" value="1-(5-PHOSPHORIBOSYL)-5-[(5-PHOSPHORIBOSYLAMINO)METHYLIDENEAMINO] IMIDAZOLE-4-CARBOXAMIDE ISOMERASE"/>
    <property type="match status" value="1"/>
</dbReference>
<dbReference type="Gene3D" id="3.20.20.70">
    <property type="entry name" value="Aldolase class I"/>
    <property type="match status" value="1"/>
</dbReference>
<evidence type="ECO:0000256" key="4">
    <source>
        <dbReference type="ARBA" id="ARBA00009667"/>
    </source>
</evidence>
<dbReference type="PATRIC" id="fig|768679.9.peg.795"/>
<dbReference type="InterPro" id="IPR023016">
    <property type="entry name" value="HisA/PriA"/>
</dbReference>
<dbReference type="UniPathway" id="UPA00031">
    <property type="reaction ID" value="UER00009"/>
</dbReference>
<dbReference type="HOGENOM" id="CLU_048577_1_1_2"/>
<dbReference type="GO" id="GO:0000162">
    <property type="term" value="P:L-tryptophan biosynthetic process"/>
    <property type="evidence" value="ECO:0007669"/>
    <property type="project" value="TreeGrafter"/>
</dbReference>
<evidence type="ECO:0000256" key="7">
    <source>
        <dbReference type="ARBA" id="ARBA00022490"/>
    </source>
</evidence>
<evidence type="ECO:0000256" key="5">
    <source>
        <dbReference type="ARBA" id="ARBA00012550"/>
    </source>
</evidence>
<evidence type="ECO:0000256" key="2">
    <source>
        <dbReference type="ARBA" id="ARBA00004496"/>
    </source>
</evidence>
<evidence type="ECO:0000313" key="12">
    <source>
        <dbReference type="EMBL" id="CCC81441.1"/>
    </source>
</evidence>
<comment type="catalytic activity">
    <reaction evidence="1">
        <text>1-(5-phospho-beta-D-ribosyl)-5-[(5-phospho-beta-D-ribosylamino)methylideneamino]imidazole-4-carboxamide = 5-[(5-phospho-1-deoxy-D-ribulos-1-ylimino)methylamino]-1-(5-phospho-beta-D-ribosyl)imidazole-4-carboxamide</text>
        <dbReference type="Rhea" id="RHEA:15469"/>
        <dbReference type="ChEBI" id="CHEBI:58435"/>
        <dbReference type="ChEBI" id="CHEBI:58525"/>
        <dbReference type="EC" id="5.3.1.16"/>
    </reaction>
</comment>
<keyword evidence="7" id="KW-0963">Cytoplasm</keyword>
<protein>
    <recommendedName>
        <fullName evidence="6">1-(5-phosphoribosyl)-5-[(5-phosphoribosylamino)methylideneamino] imidazole-4-carboxamide isomerase</fullName>
        <ecNumber evidence="5">5.3.1.16</ecNumber>
    </recommendedName>
</protein>
<keyword evidence="13" id="KW-1185">Reference proteome</keyword>
<dbReference type="InterPro" id="IPR044524">
    <property type="entry name" value="Isoase_HisA-like"/>
</dbReference>
<dbReference type="PaxDb" id="768679-TTX_0785"/>
<dbReference type="KEGG" id="ttn:TTX_0785"/>
<dbReference type="OrthoDB" id="52866at2157"/>
<evidence type="ECO:0000256" key="8">
    <source>
        <dbReference type="ARBA" id="ARBA00022605"/>
    </source>
</evidence>
<dbReference type="GO" id="GO:0000105">
    <property type="term" value="P:L-histidine biosynthetic process"/>
    <property type="evidence" value="ECO:0007669"/>
    <property type="project" value="UniProtKB-UniPathway"/>
</dbReference>
<keyword evidence="9 11" id="KW-0368">Histidine biosynthesis</keyword>
<dbReference type="GO" id="GO:0005737">
    <property type="term" value="C:cytoplasm"/>
    <property type="evidence" value="ECO:0007669"/>
    <property type="project" value="UniProtKB-SubCell"/>
</dbReference>
<dbReference type="InterPro" id="IPR006062">
    <property type="entry name" value="His_biosynth"/>
</dbReference>
<dbReference type="Pfam" id="PF00977">
    <property type="entry name" value="His_biosynth"/>
    <property type="match status" value="1"/>
</dbReference>
<dbReference type="CDD" id="cd04732">
    <property type="entry name" value="HisA"/>
    <property type="match status" value="1"/>
</dbReference>
<comment type="similarity">
    <text evidence="4 11">Belongs to the HisA/HisF family.</text>
</comment>
<dbReference type="STRING" id="768679.TTX_0785"/>
<accession>G4RPE6</accession>
<proteinExistence type="inferred from homology"/>
<dbReference type="InterPro" id="IPR013785">
    <property type="entry name" value="Aldolase_TIM"/>
</dbReference>
<evidence type="ECO:0000256" key="1">
    <source>
        <dbReference type="ARBA" id="ARBA00000901"/>
    </source>
</evidence>
<dbReference type="SUPFAM" id="SSF51366">
    <property type="entry name" value="Ribulose-phoshate binding barrel"/>
    <property type="match status" value="1"/>
</dbReference>
<evidence type="ECO:0000313" key="13">
    <source>
        <dbReference type="Proteomes" id="UP000002654"/>
    </source>
</evidence>
<keyword evidence="10 12" id="KW-0413">Isomerase</keyword>
<dbReference type="Proteomes" id="UP000002654">
    <property type="component" value="Chromosome"/>
</dbReference>
<dbReference type="GO" id="GO:0003949">
    <property type="term" value="F:1-(5-phosphoribosyl)-5-[(5-phosphoribosylamino)methylideneamino]imidazole-4-carboxamide isomerase activity"/>
    <property type="evidence" value="ECO:0007669"/>
    <property type="project" value="UniProtKB-EC"/>
</dbReference>
<evidence type="ECO:0000256" key="3">
    <source>
        <dbReference type="ARBA" id="ARBA00005133"/>
    </source>
</evidence>
<keyword evidence="8 11" id="KW-0028">Amino-acid biosynthesis</keyword>
<evidence type="ECO:0000256" key="11">
    <source>
        <dbReference type="RuleBase" id="RU003657"/>
    </source>
</evidence>
<dbReference type="EC" id="5.3.1.16" evidence="5"/>
<dbReference type="InterPro" id="IPR011060">
    <property type="entry name" value="RibuloseP-bd_barrel"/>
</dbReference>
<name>G4RPE6_THETK</name>
<reference evidence="12 13" key="1">
    <citation type="journal article" date="2011" name="PLoS ONE">
        <title>The complete genome sequence of Thermoproteus tenax: a physiologically versatile member of the Crenarchaeota.</title>
        <authorList>
            <person name="Siebers B."/>
            <person name="Zaparty M."/>
            <person name="Raddatz G."/>
            <person name="Tjaden B."/>
            <person name="Albers S.V."/>
            <person name="Bell S.D."/>
            <person name="Blombach F."/>
            <person name="Kletzin A."/>
            <person name="Kyrpides N."/>
            <person name="Lanz C."/>
            <person name="Plagens A."/>
            <person name="Rampp M."/>
            <person name="Rosinus A."/>
            <person name="von Jan M."/>
            <person name="Makarova K.S."/>
            <person name="Klenk H.P."/>
            <person name="Schuster S.C."/>
            <person name="Hensel R."/>
        </authorList>
    </citation>
    <scope>NUCLEOTIDE SEQUENCE [LARGE SCALE GENOMIC DNA]</scope>
    <source>
        <strain evidence="13">ATCC 35583 / DSM 2078 / JCM 9277 / NBRC 100435 / Kra 1</strain>
    </source>
</reference>
<evidence type="ECO:0000256" key="6">
    <source>
        <dbReference type="ARBA" id="ARBA00018464"/>
    </source>
</evidence>
<dbReference type="PANTHER" id="PTHR43090">
    <property type="entry name" value="1-(5-PHOSPHORIBOSYL)-5-[(5-PHOSPHORIBOSYLAMINO)METHYLIDENEAMINO] IMIDAZOLE-4-CARBOXAMIDE ISOMERASE"/>
    <property type="match status" value="1"/>
</dbReference>
<dbReference type="GeneID" id="11261678"/>
<dbReference type="AlphaFoldDB" id="G4RPE6"/>
<gene>
    <name evidence="12" type="primary">hisA</name>
    <name evidence="12" type="ordered locus">TTX_0785</name>
</gene>
<comment type="pathway">
    <text evidence="3">Amino-acid biosynthesis; L-histidine biosynthesis; L-histidine from 5-phospho-alpha-D-ribose 1-diphosphate: step 4/9.</text>
</comment>
<comment type="subcellular location">
    <subcellularLocation>
        <location evidence="2">Cytoplasm</location>
    </subcellularLocation>
</comment>
<dbReference type="EMBL" id="FN869859">
    <property type="protein sequence ID" value="CCC81441.1"/>
    <property type="molecule type" value="Genomic_DNA"/>
</dbReference>
<dbReference type="RefSeq" id="WP_014126697.1">
    <property type="nucleotide sequence ID" value="NC_016070.1"/>
</dbReference>
<evidence type="ECO:0000256" key="10">
    <source>
        <dbReference type="ARBA" id="ARBA00023235"/>
    </source>
</evidence>